<name>A0A6J5TUM8_PRUAR</name>
<reference evidence="1 2" key="1">
    <citation type="submission" date="2020-05" db="EMBL/GenBank/DDBJ databases">
        <authorList>
            <person name="Campoy J."/>
            <person name="Schneeberger K."/>
            <person name="Spophaly S."/>
        </authorList>
    </citation>
    <scope>NUCLEOTIDE SEQUENCE [LARGE SCALE GENOMIC DNA]</scope>
    <source>
        <strain evidence="1">PruArmRojPasFocal</strain>
    </source>
</reference>
<gene>
    <name evidence="1" type="ORF">CURHAP_LOCUS9671</name>
</gene>
<proteinExistence type="predicted"/>
<evidence type="ECO:0000313" key="1">
    <source>
        <dbReference type="EMBL" id="CAB4267104.1"/>
    </source>
</evidence>
<protein>
    <submittedName>
        <fullName evidence="1">Uncharacterized protein</fullName>
    </submittedName>
</protein>
<accession>A0A6J5TUM8</accession>
<organism evidence="1 2">
    <name type="scientific">Prunus armeniaca</name>
    <name type="common">Apricot</name>
    <name type="synonym">Armeniaca vulgaris</name>
    <dbReference type="NCBI Taxonomy" id="36596"/>
    <lineage>
        <taxon>Eukaryota</taxon>
        <taxon>Viridiplantae</taxon>
        <taxon>Streptophyta</taxon>
        <taxon>Embryophyta</taxon>
        <taxon>Tracheophyta</taxon>
        <taxon>Spermatophyta</taxon>
        <taxon>Magnoliopsida</taxon>
        <taxon>eudicotyledons</taxon>
        <taxon>Gunneridae</taxon>
        <taxon>Pentapetalae</taxon>
        <taxon>rosids</taxon>
        <taxon>fabids</taxon>
        <taxon>Rosales</taxon>
        <taxon>Rosaceae</taxon>
        <taxon>Amygdaloideae</taxon>
        <taxon>Amygdaleae</taxon>
        <taxon>Prunus</taxon>
    </lineage>
</organism>
<dbReference type="AlphaFoldDB" id="A0A6J5TUM8"/>
<dbReference type="Proteomes" id="UP000507222">
    <property type="component" value="Unassembled WGS sequence"/>
</dbReference>
<dbReference type="EMBL" id="CAEKDK010000001">
    <property type="protein sequence ID" value="CAB4267104.1"/>
    <property type="molecule type" value="Genomic_DNA"/>
</dbReference>
<sequence length="96" mass="9878">MKIHRTKKSIAVAGESSDICSCTGELRIAAAITSLYISLRRSTADSTSGSTSTGSIDFLKRGVGTTAVVAAVAFAASAIAKTISLQFIGGIRRLVD</sequence>
<evidence type="ECO:0000313" key="2">
    <source>
        <dbReference type="Proteomes" id="UP000507222"/>
    </source>
</evidence>